<name>A0A4R6U3S0_9BACI</name>
<dbReference type="EMBL" id="SNYJ01000006">
    <property type="protein sequence ID" value="TDQ40326.1"/>
    <property type="molecule type" value="Genomic_DNA"/>
</dbReference>
<reference evidence="1 2" key="1">
    <citation type="submission" date="2019-03" db="EMBL/GenBank/DDBJ databases">
        <title>Genomic Encyclopedia of Type Strains, Phase IV (KMG-IV): sequencing the most valuable type-strain genomes for metagenomic binning, comparative biology and taxonomic classification.</title>
        <authorList>
            <person name="Goeker M."/>
        </authorList>
    </citation>
    <scope>NUCLEOTIDE SEQUENCE [LARGE SCALE GENOMIC DNA]</scope>
    <source>
        <strain evidence="1 2">DSM 28697</strain>
    </source>
</reference>
<proteinExistence type="predicted"/>
<dbReference type="AlphaFoldDB" id="A0A4R6U3S0"/>
<comment type="caution">
    <text evidence="1">The sequence shown here is derived from an EMBL/GenBank/DDBJ whole genome shotgun (WGS) entry which is preliminary data.</text>
</comment>
<dbReference type="InterPro" id="IPR024307">
    <property type="entry name" value="YmaF"/>
</dbReference>
<organism evidence="1 2">
    <name type="scientific">Aureibacillus halotolerans</name>
    <dbReference type="NCBI Taxonomy" id="1508390"/>
    <lineage>
        <taxon>Bacteria</taxon>
        <taxon>Bacillati</taxon>
        <taxon>Bacillota</taxon>
        <taxon>Bacilli</taxon>
        <taxon>Bacillales</taxon>
        <taxon>Bacillaceae</taxon>
        <taxon>Aureibacillus</taxon>
    </lineage>
</organism>
<accession>A0A4R6U3S0</accession>
<evidence type="ECO:0000313" key="1">
    <source>
        <dbReference type="EMBL" id="TDQ40326.1"/>
    </source>
</evidence>
<dbReference type="Proteomes" id="UP000295632">
    <property type="component" value="Unassembled WGS sequence"/>
</dbReference>
<keyword evidence="2" id="KW-1185">Reference proteome</keyword>
<gene>
    <name evidence="1" type="ORF">EV213_10642</name>
</gene>
<protein>
    <submittedName>
        <fullName evidence="1">YmaF-like protein</fullName>
    </submittedName>
</protein>
<evidence type="ECO:0000313" key="2">
    <source>
        <dbReference type="Proteomes" id="UP000295632"/>
    </source>
</evidence>
<dbReference type="OrthoDB" id="2967209at2"/>
<dbReference type="RefSeq" id="WP_133580150.1">
    <property type="nucleotide sequence ID" value="NZ_SNYJ01000006.1"/>
</dbReference>
<sequence>MLAKAHAHYFGVYSTVDAGHFHGVNTFVFEANGNAEDGHVHTYTGVTSFANGHFHAFSGTTGPAIPVGATSHIHKIKGCVRHTFANDKEGMFGGIVYSNQPKLVHRHCYEGYTGYPLGER</sequence>
<dbReference type="Pfam" id="PF12788">
    <property type="entry name" value="YmaF"/>
    <property type="match status" value="1"/>
</dbReference>